<evidence type="ECO:0000313" key="2">
    <source>
        <dbReference type="EMBL" id="MED6198441.1"/>
    </source>
</evidence>
<accession>A0ABU6XKT6</accession>
<evidence type="ECO:0000313" key="3">
    <source>
        <dbReference type="Proteomes" id="UP001341840"/>
    </source>
</evidence>
<dbReference type="SUPFAM" id="SSF55797">
    <property type="entry name" value="PR-1-like"/>
    <property type="match status" value="1"/>
</dbReference>
<dbReference type="InterPro" id="IPR035940">
    <property type="entry name" value="CAP_sf"/>
</dbReference>
<dbReference type="EMBL" id="JASCZI010212123">
    <property type="protein sequence ID" value="MED6198441.1"/>
    <property type="molecule type" value="Genomic_DNA"/>
</dbReference>
<comment type="caution">
    <text evidence="2">The sequence shown here is derived from an EMBL/GenBank/DDBJ whole genome shotgun (WGS) entry which is preliminary data.</text>
</comment>
<evidence type="ECO:0000259" key="1">
    <source>
        <dbReference type="SMART" id="SM00198"/>
    </source>
</evidence>
<dbReference type="Pfam" id="PF00188">
    <property type="entry name" value="CAP"/>
    <property type="match status" value="1"/>
</dbReference>
<protein>
    <recommendedName>
        <fullName evidence="1">SCP domain-containing protein</fullName>
    </recommendedName>
</protein>
<gene>
    <name evidence="2" type="ORF">PIB30_066315</name>
</gene>
<dbReference type="Gene3D" id="3.40.33.10">
    <property type="entry name" value="CAP"/>
    <property type="match status" value="1"/>
</dbReference>
<dbReference type="PANTHER" id="PTHR10334">
    <property type="entry name" value="CYSTEINE-RICH SECRETORY PROTEIN-RELATED"/>
    <property type="match status" value="1"/>
</dbReference>
<sequence>MIQMMNRWLKIWMVIIIFISMISLILMAESSSKEYLKAHNQVRAAVGIEPLKWNFRLTQNARKFAEKHNAGYKGDIAYEKSLYNYGINIARFFGSNTPEKDVVGLWAKQKKYYDYESNSCINNNTCDNYLQIVWRSTTSVGCARGNVFQ</sequence>
<dbReference type="Proteomes" id="UP001341840">
    <property type="component" value="Unassembled WGS sequence"/>
</dbReference>
<proteinExistence type="predicted"/>
<dbReference type="PRINTS" id="PR00837">
    <property type="entry name" value="V5TPXLIKE"/>
</dbReference>
<feature type="domain" description="SCP" evidence="1">
    <location>
        <begin position="30"/>
        <end position="149"/>
    </location>
</feature>
<dbReference type="InterPro" id="IPR001283">
    <property type="entry name" value="CRISP-related"/>
</dbReference>
<dbReference type="SMART" id="SM00198">
    <property type="entry name" value="SCP"/>
    <property type="match status" value="1"/>
</dbReference>
<keyword evidence="3" id="KW-1185">Reference proteome</keyword>
<dbReference type="InterPro" id="IPR014044">
    <property type="entry name" value="CAP_dom"/>
</dbReference>
<organism evidence="2 3">
    <name type="scientific">Stylosanthes scabra</name>
    <dbReference type="NCBI Taxonomy" id="79078"/>
    <lineage>
        <taxon>Eukaryota</taxon>
        <taxon>Viridiplantae</taxon>
        <taxon>Streptophyta</taxon>
        <taxon>Embryophyta</taxon>
        <taxon>Tracheophyta</taxon>
        <taxon>Spermatophyta</taxon>
        <taxon>Magnoliopsida</taxon>
        <taxon>eudicotyledons</taxon>
        <taxon>Gunneridae</taxon>
        <taxon>Pentapetalae</taxon>
        <taxon>rosids</taxon>
        <taxon>fabids</taxon>
        <taxon>Fabales</taxon>
        <taxon>Fabaceae</taxon>
        <taxon>Papilionoideae</taxon>
        <taxon>50 kb inversion clade</taxon>
        <taxon>dalbergioids sensu lato</taxon>
        <taxon>Dalbergieae</taxon>
        <taxon>Pterocarpus clade</taxon>
        <taxon>Stylosanthes</taxon>
    </lineage>
</organism>
<reference evidence="2 3" key="1">
    <citation type="journal article" date="2023" name="Plants (Basel)">
        <title>Bridging the Gap: Combining Genomics and Transcriptomics Approaches to Understand Stylosanthes scabra, an Orphan Legume from the Brazilian Caatinga.</title>
        <authorList>
            <person name="Ferreira-Neto J.R.C."/>
            <person name="da Silva M.D."/>
            <person name="Binneck E."/>
            <person name="de Melo N.F."/>
            <person name="da Silva R.H."/>
            <person name="de Melo A.L.T.M."/>
            <person name="Pandolfi V."/>
            <person name="Bustamante F.O."/>
            <person name="Brasileiro-Vidal A.C."/>
            <person name="Benko-Iseppon A.M."/>
        </authorList>
    </citation>
    <scope>NUCLEOTIDE SEQUENCE [LARGE SCALE GENOMIC DNA]</scope>
    <source>
        <tissue evidence="2">Leaves</tissue>
    </source>
</reference>
<name>A0ABU6XKT6_9FABA</name>